<organism evidence="1 2">
    <name type="scientific">Morganella psychrotolerans</name>
    <dbReference type="NCBI Taxonomy" id="368603"/>
    <lineage>
        <taxon>Bacteria</taxon>
        <taxon>Pseudomonadati</taxon>
        <taxon>Pseudomonadota</taxon>
        <taxon>Gammaproteobacteria</taxon>
        <taxon>Enterobacterales</taxon>
        <taxon>Morganellaceae</taxon>
        <taxon>Morganella</taxon>
    </lineage>
</organism>
<reference evidence="1 2" key="1">
    <citation type="submission" date="2016-06" db="EMBL/GenBank/DDBJ databases">
        <authorList>
            <person name="Kjaerup R.B."/>
            <person name="Dalgaard T.S."/>
            <person name="Juul-Madsen H.R."/>
        </authorList>
    </citation>
    <scope>NUCLEOTIDE SEQUENCE [LARGE SCALE GENOMIC DNA]</scope>
    <source>
        <strain evidence="1 2">GCSL-Mp3</strain>
    </source>
</reference>
<comment type="caution">
    <text evidence="1">The sequence shown here is derived from an EMBL/GenBank/DDBJ whole genome shotgun (WGS) entry which is preliminary data.</text>
</comment>
<evidence type="ECO:0000313" key="2">
    <source>
        <dbReference type="Proteomes" id="UP000092247"/>
    </source>
</evidence>
<protein>
    <submittedName>
        <fullName evidence="1">Uncharacterized protein</fullName>
    </submittedName>
</protein>
<sequence>MSHYADHMIEHNRRFGTHDGVDGSFTTYLPHQPEFSSPDSNDMTEAEIAACVQAWLKWLHWEVYPEVHLKHHGKRPDFVATKGSIVQVIECKKAIGLPVLEQAMSWFYPYRSDKAGMPHHIYVACKKSSARRDFPLLLMRQWGIGFLEIEKSPSRKLSYDGVTEKISDAHYSLRVQLEPRRVPGSRHLGKVLRAQLHEDMRIAVAGTTGTGQFMTDWKRTMIRIETLMKDGKQRHVTDIVDWLNSNGGYHWANRGSAVSGIGSSLMRQGYVCETYGFEGRAHRWKFVEGVTKKVLKISSDV</sequence>
<gene>
    <name evidence="1" type="ORF">AYY17_19745</name>
</gene>
<dbReference type="Proteomes" id="UP000092247">
    <property type="component" value="Unassembled WGS sequence"/>
</dbReference>
<dbReference type="EMBL" id="LZEX01000015">
    <property type="protein sequence ID" value="OBU06823.1"/>
    <property type="molecule type" value="Genomic_DNA"/>
</dbReference>
<dbReference type="RefSeq" id="WP_067423742.1">
    <property type="nucleotide sequence ID" value="NZ_LZEX01000015.1"/>
</dbReference>
<proteinExistence type="predicted"/>
<dbReference type="AlphaFoldDB" id="A0A1B8HCM0"/>
<accession>A0A1B8HCM0</accession>
<name>A0A1B8HCM0_9GAMM</name>
<evidence type="ECO:0000313" key="1">
    <source>
        <dbReference type="EMBL" id="OBU06823.1"/>
    </source>
</evidence>